<name>H5SJP6_9BACT</name>
<feature type="transmembrane region" description="Helical" evidence="1">
    <location>
        <begin position="122"/>
        <end position="145"/>
    </location>
</feature>
<protein>
    <submittedName>
        <fullName evidence="2">Hypothetical conserved protein</fullName>
    </submittedName>
</protein>
<reference evidence="2" key="1">
    <citation type="journal article" date="2005" name="Environ. Microbiol.">
        <title>Genetic and functional properties of uncultivated thermophilic crenarchaeotes from a subsurface gold mine as revealed by analysis of genome fragments.</title>
        <authorList>
            <person name="Nunoura T."/>
            <person name="Hirayama H."/>
            <person name="Takami H."/>
            <person name="Oida H."/>
            <person name="Nishi S."/>
            <person name="Shimamura S."/>
            <person name="Suzuki Y."/>
            <person name="Inagaki F."/>
            <person name="Takai K."/>
            <person name="Nealson K.H."/>
            <person name="Horikoshi K."/>
        </authorList>
    </citation>
    <scope>NUCLEOTIDE SEQUENCE</scope>
</reference>
<sequence>MTRIFCVLASATALALLSTFGLGLMQLGQPPPVRLSVSLSSHIISGLVTGIAVLLVHCLVFTYFLGTGRWIREVAEAYALAEEESLRPARQLKRQAYPSLMLAMLVTIAAIGSGAATHTDPASFIGLTHPIFAVLTLLANGWAFYRQWHAIRQNQVLLERIFAAVRARQANAQVVTHAS</sequence>
<feature type="transmembrane region" description="Helical" evidence="1">
    <location>
        <begin position="96"/>
        <end position="116"/>
    </location>
</feature>
<feature type="transmembrane region" description="Helical" evidence="1">
    <location>
        <begin position="43"/>
        <end position="65"/>
    </location>
</feature>
<dbReference type="EMBL" id="AP011746">
    <property type="protein sequence ID" value="BAL56382.1"/>
    <property type="molecule type" value="Genomic_DNA"/>
</dbReference>
<gene>
    <name evidence="2" type="ORF">HGMM_F37F03C05</name>
</gene>
<keyword evidence="1" id="KW-1133">Transmembrane helix</keyword>
<evidence type="ECO:0000313" key="2">
    <source>
        <dbReference type="EMBL" id="BAL56382.1"/>
    </source>
</evidence>
<evidence type="ECO:0000256" key="1">
    <source>
        <dbReference type="SAM" id="Phobius"/>
    </source>
</evidence>
<organism evidence="2">
    <name type="scientific">uncultured Planctomycetota bacterium</name>
    <dbReference type="NCBI Taxonomy" id="120965"/>
    <lineage>
        <taxon>Bacteria</taxon>
        <taxon>Pseudomonadati</taxon>
        <taxon>Planctomycetota</taxon>
        <taxon>environmental samples</taxon>
    </lineage>
</organism>
<proteinExistence type="predicted"/>
<reference evidence="2" key="2">
    <citation type="journal article" date="2012" name="PLoS ONE">
        <title>A Deeply Branching Thermophilic Bacterium with an Ancient Acetyl-CoA Pathway Dominates a Subsurface Ecosystem.</title>
        <authorList>
            <person name="Takami H."/>
            <person name="Noguchi H."/>
            <person name="Takaki Y."/>
            <person name="Uchiyama I."/>
            <person name="Toyoda A."/>
            <person name="Nishi S."/>
            <person name="Chee G.-J."/>
            <person name="Arai W."/>
            <person name="Nunoura T."/>
            <person name="Itoh T."/>
            <person name="Hattori M."/>
            <person name="Takai K."/>
        </authorList>
    </citation>
    <scope>NUCLEOTIDE SEQUENCE</scope>
</reference>
<dbReference type="AlphaFoldDB" id="H5SJP6"/>
<keyword evidence="1" id="KW-0812">Transmembrane</keyword>
<keyword evidence="1" id="KW-0472">Membrane</keyword>
<accession>H5SJP6</accession>